<gene>
    <name evidence="11" type="ORF">ACA1_365390</name>
</gene>
<dbReference type="GO" id="GO:0005634">
    <property type="term" value="C:nucleus"/>
    <property type="evidence" value="ECO:0007669"/>
    <property type="project" value="TreeGrafter"/>
</dbReference>
<comment type="catalytic activity">
    <reaction evidence="1">
        <text>Thiol-dependent hydrolysis of ester, thioester, amide, peptide and isopeptide bonds formed by the C-terminal Gly of ubiquitin (a 76-residue protein attached to proteins as an intracellular targeting signal).</text>
        <dbReference type="EC" id="3.4.19.12"/>
    </reaction>
</comment>
<dbReference type="OMA" id="MWKTALS"/>
<evidence type="ECO:0000256" key="7">
    <source>
        <dbReference type="ARBA" id="ARBA00022807"/>
    </source>
</evidence>
<evidence type="ECO:0000259" key="9">
    <source>
        <dbReference type="PROSITE" id="PS50053"/>
    </source>
</evidence>
<evidence type="ECO:0000313" key="11">
    <source>
        <dbReference type="EMBL" id="ELR13971.1"/>
    </source>
</evidence>
<keyword evidence="7" id="KW-0788">Thiol protease</keyword>
<keyword evidence="12" id="KW-1185">Reference proteome</keyword>
<feature type="region of interest" description="Disordered" evidence="8">
    <location>
        <begin position="1907"/>
        <end position="1933"/>
    </location>
</feature>
<dbReference type="PANTHER" id="PTHR24006">
    <property type="entry name" value="UBIQUITIN CARBOXYL-TERMINAL HYDROLASE"/>
    <property type="match status" value="1"/>
</dbReference>
<dbReference type="InterPro" id="IPR050164">
    <property type="entry name" value="Peptidase_C19"/>
</dbReference>
<dbReference type="InterPro" id="IPR021905">
    <property type="entry name" value="DUF3517"/>
</dbReference>
<sequence length="2870" mass="326883">MNTSKAQEGAPKLDDVKKECRLLETALKNEANPTEQLERIEAIMRAIVNSEFGPVENVEYFLRTMLPKFILLLLKRGDLAEGVAPRVNRFFQTVVIEFTLKCVEADTYVQELLQTLCRLFTVTQKPFYSRYGSKGGEETMTDSDEDSDDSDEEETESFVNRKSLNWEPTFFTANITFFGKKDGFNLFISKLADEKRKLDANAIKWLLKPIVKLLEYLPLRLVRKIVEQLRHVVFSRLLEMSDEDLKGVNRKVLGDISASMESLLRVVAPKETTQLVDKFELAIAYKMFMSPYLEKRLMGLSDIKRYVDLVLRKEDYQQRMRQTDRASQGNLPAAINVWIDSKQMVEWLNNQKIMEQIYVHSIHQELLKRAVDIAKFFAIQNQIQNHHIDLMWSATIGKHESICHIIYNSLAELSTVLPAEAVEYLFQKIKTIPYASYDTHTFSLIQAISVRGINLCFNLPEGEKKWYGVDIWWEIIQDETDVPPATATEAFRFLETFLTWVYCHELRPKYIGLCMQNLKEGKSVPFSLKLLQKLLDSYPAKKEKGMEAQAQMIDLLEVNSGLMATFFEDLHRFKSKAKEAAKALADAGQTGVDLNQQALVGKQAYIFQIKDRLDFLEYILSHSPLVLQAPQIDAFWASVIVDALTLEERDHGFLWVQNVRNSQQFQAITEESTQYIFEQKVPLMDFSALTQKGFHFFEYFFRYVNWFLKRFDQGDNGVFRVLNFDLVGIDNAWRAAVEPKDDSVAMQAIEFLNKLHKTTSAELLPKLGELRERHVATCMGFIADAFAKATASPQDAASQQRIVRCLNVLKAFIEEIEGVGSKHGGLKGKLIRIPIQIISGPKFELEIYSSDTVATLRQKVAEHIKKDPSLLRIITAGKELHNDNDTLQQARINDGHAVHIIHRVVKPGTPAAAIQKPKQEEADKRALPSSILSKQQYFEQIFQLLALGGNSAQLAWDLLMMLPTNQKMLTALADIRTGDAQLNWEELLNRSSTFNLLYTLQIVQALMQPTEDSAEKNAERAEWCNQFLARGGVNYLVNTLLTCDFFDVTRGSKRKVCLSLLLKIINSFTIETHTVNDGMETVSRLRGVVLLNCTDGKQLVARLMELSMRAATDVEKRDEALINPLAPPPEIDEVEIVGQIMSTLLACCLSSVDLLQAFLENPAMDAWLAAILLGSPEPKIREKTISTLYKLSTIVNEEFLAGSGVQLAPQPYFLAKLLAMLRTIEHTQPHSAQYFDLLNRLLQMSARVNPSQFAELLDHLITMLKDHPTAELRNSEAVDHVLYGVMSLLKTLVSADLEFKNKAGSQHRGGLVHELFHKCLFNIPTMERHGPDAPPQCKTSSTRNCAFRLLTELADSTQENYAALADLLVQQHRDGEKRSLWKYQPSAYEKAACGYVGLKNLGATCYMNSLMQQFFMIPGFRWGMLEVQDSEEKKEESLLWQLQTIFGYLQESEKKYYDTRPFCSSYKDWEGQPMNVGQQQDADEFMNMLLDRLESILKKTQEEKLLSQFFGGALSNQIISKDCTHVSEREENFFTLSLDIKNKKSILESLALYVEGDMLEGDNKFHCSECNAKVDALKRCCVKNLPDNLIVHLKRFEFDLETMKRIKLNDSCQFPMILDMEPYTKEGLAKKEGTSLEDLPQRDESYYKYELAGILVHTGTADYGHYYSFIRERLPKVAGEACKWYQFNDTLVEPFDPEEIPKTCFGGADTVTEWDEVAGKHVPKWRAKTYNAYMLFYQRVKPIHPVRVLEERQAAQLVPEPIYNGIWEENMAFFQDKNIFDPDYFDFLWSVVKLDQSAPVTDATLAPDMAHPTMRAIELGTRFIVETLSHAKDKGNLPSYVAHLKTLFSRHVPASRWLLERLESDMTWVEQLLLICPGPEAREPFASLLVHALTLLAPAERIKYNEEEPVETTPMKVEEDSDDDGDDSNDDEERLRPTSIVVRFLQSYLYLLEDGMQKYWKNFDHYFMVLRDFALIGDEERQLLLAKHVPGLLIDFYLGEESPLRYLHGKPSKKKRAKMGEKKNPPRLDYMVGMLSALVRSCSTDAQADLGRPPTHLPNSTLLHMPEQDKELIYSNIFWKKILSDGINPQGMAEIAVHLCWENEDMSRKVIKEICSGIDLVDSDRFKPYFEVLSQVLALQDSLHPKRIENAMSEFLRVIMSNLKFKMATREAIRYLVDVAPTNPSLRTWLYEHKHSWVETWLIVNPHEIVRDAAQQLIQVLVPGATHIVDQKGVRIGVKMPDKLEEADVRVLHDLFRHLLSLLPAARRNTKGDQSLTTNKAPEDYPLGYWKLTQYFDLLKWCLRGPSEKLIFAEFFDDFANVYIQLDKARTECDENKRKLMSFWLKVATDCDKNVRLITDCPQMHTPMFDFFASLNAKEKVVAFNEESLSDFYNLMHLCCLSDPNFLEKWAFHQNLDWAVKNAYLLSPAYPRTSDSIFPTLKLISDFSADYRQRNLPLVLKAAKLPQNSRNIIRYLDVLVKSQDDAISFIEKKGLEQISKYLQAKFSTGGAGGKDGEEAPKEELEATLRLLLKATDFMVSERSEKFERAIEKVMKGWEGKTVVLNALLSILEQYGWSEDKLVLECYKMIKRLCGLDKERTLLEQTLETLYLEIENILEPEPQSAGGDRPVVGRSFSNFVQGICSLAFQCFTAENRQRANNACGTALMLAIASTHLPPRVGETETIVGLLQRIWDSKTPMASLLKTNDMLPEYLAKVLGKDTEQLGSDEVYSFVKAAFPAAAHRINGRSLVEGCSLKIVGLLDTITSGLALPAEAPARIANLTSASISLIHELKALSVLAFAAPDLHGLVLGDEEIRGLLEQLRALYFGAGEASSHAATLATLNPSTEQIKALLRPFLTEAFPGWEEQPRA</sequence>
<dbReference type="InterPro" id="IPR038765">
    <property type="entry name" value="Papain-like_cys_pep_sf"/>
</dbReference>
<feature type="compositionally biased region" description="Acidic residues" evidence="8">
    <location>
        <begin position="1919"/>
        <end position="1932"/>
    </location>
</feature>
<evidence type="ECO:0000256" key="5">
    <source>
        <dbReference type="ARBA" id="ARBA00022786"/>
    </source>
</evidence>
<dbReference type="Gene3D" id="3.10.20.90">
    <property type="entry name" value="Phosphatidylinositol 3-kinase Catalytic Subunit, Chain A, domain 1"/>
    <property type="match status" value="1"/>
</dbReference>
<dbReference type="InterPro" id="IPR018200">
    <property type="entry name" value="USP_CS"/>
</dbReference>
<dbReference type="GO" id="GO:0006508">
    <property type="term" value="P:proteolysis"/>
    <property type="evidence" value="ECO:0007669"/>
    <property type="project" value="UniProtKB-KW"/>
</dbReference>
<dbReference type="STRING" id="1257118.L8GPA8"/>
<protein>
    <recommendedName>
        <fullName evidence="3">ubiquitinyl hydrolase 1</fullName>
        <ecNumber evidence="3">3.4.19.12</ecNumber>
    </recommendedName>
</protein>
<dbReference type="SUPFAM" id="SSF54001">
    <property type="entry name" value="Cysteine proteinases"/>
    <property type="match status" value="1"/>
</dbReference>
<dbReference type="PANTHER" id="PTHR24006:SF910">
    <property type="entry name" value="UBIQUITINYL HYDROLASE 1"/>
    <property type="match status" value="1"/>
</dbReference>
<evidence type="ECO:0000256" key="8">
    <source>
        <dbReference type="SAM" id="MobiDB-lite"/>
    </source>
</evidence>
<feature type="region of interest" description="Disordered" evidence="8">
    <location>
        <begin position="133"/>
        <end position="154"/>
    </location>
</feature>
<dbReference type="InterPro" id="IPR029071">
    <property type="entry name" value="Ubiquitin-like_domsf"/>
</dbReference>
<dbReference type="KEGG" id="acan:ACA1_365390"/>
<dbReference type="SUPFAM" id="SSF54236">
    <property type="entry name" value="Ubiquitin-like"/>
    <property type="match status" value="1"/>
</dbReference>
<keyword evidence="4" id="KW-0645">Protease</keyword>
<accession>L8GPA8</accession>
<dbReference type="GO" id="GO:0005829">
    <property type="term" value="C:cytosol"/>
    <property type="evidence" value="ECO:0007669"/>
    <property type="project" value="TreeGrafter"/>
</dbReference>
<dbReference type="PROSITE" id="PS50235">
    <property type="entry name" value="USP_3"/>
    <property type="match status" value="1"/>
</dbReference>
<dbReference type="FunFam" id="3.90.70.10:FF:000022">
    <property type="entry name" value="Ubiquitin carboxyl-terminal hydrolase 24"/>
    <property type="match status" value="1"/>
</dbReference>
<dbReference type="EMBL" id="KB008073">
    <property type="protein sequence ID" value="ELR13971.1"/>
    <property type="molecule type" value="Genomic_DNA"/>
</dbReference>
<dbReference type="Pfam" id="PF00443">
    <property type="entry name" value="UCH"/>
    <property type="match status" value="1"/>
</dbReference>
<dbReference type="OrthoDB" id="420187at2759"/>
<name>L8GPA8_ACACF</name>
<dbReference type="PROSITE" id="PS50053">
    <property type="entry name" value="UBIQUITIN_2"/>
    <property type="match status" value="1"/>
</dbReference>
<feature type="compositionally biased region" description="Acidic residues" evidence="8">
    <location>
        <begin position="139"/>
        <end position="154"/>
    </location>
</feature>
<dbReference type="SUPFAM" id="SSF48371">
    <property type="entry name" value="ARM repeat"/>
    <property type="match status" value="1"/>
</dbReference>
<evidence type="ECO:0000256" key="2">
    <source>
        <dbReference type="ARBA" id="ARBA00009085"/>
    </source>
</evidence>
<dbReference type="Proteomes" id="UP000011083">
    <property type="component" value="Unassembled WGS sequence"/>
</dbReference>
<evidence type="ECO:0000256" key="1">
    <source>
        <dbReference type="ARBA" id="ARBA00000707"/>
    </source>
</evidence>
<evidence type="ECO:0000256" key="3">
    <source>
        <dbReference type="ARBA" id="ARBA00012759"/>
    </source>
</evidence>
<dbReference type="GeneID" id="14914524"/>
<feature type="domain" description="Ubiquitin-like" evidence="9">
    <location>
        <begin position="831"/>
        <end position="907"/>
    </location>
</feature>
<dbReference type="GO" id="GO:0004843">
    <property type="term" value="F:cysteine-type deubiquitinase activity"/>
    <property type="evidence" value="ECO:0007669"/>
    <property type="project" value="UniProtKB-EC"/>
</dbReference>
<keyword evidence="5" id="KW-0833">Ubl conjugation pathway</keyword>
<dbReference type="VEuPathDB" id="AmoebaDB:ACA1_365390"/>
<dbReference type="EC" id="3.4.19.12" evidence="3"/>
<dbReference type="CDD" id="cd02659">
    <property type="entry name" value="peptidase_C19C"/>
    <property type="match status" value="1"/>
</dbReference>
<dbReference type="PROSITE" id="PS00972">
    <property type="entry name" value="USP_1"/>
    <property type="match status" value="1"/>
</dbReference>
<dbReference type="InterPro" id="IPR056850">
    <property type="entry name" value="ARM_UBP34_24_USP9X_Y"/>
</dbReference>
<dbReference type="Pfam" id="PF00240">
    <property type="entry name" value="ubiquitin"/>
    <property type="match status" value="1"/>
</dbReference>
<dbReference type="InterPro" id="IPR001394">
    <property type="entry name" value="Peptidase_C19_UCH"/>
</dbReference>
<feature type="domain" description="USP" evidence="10">
    <location>
        <begin position="1396"/>
        <end position="1740"/>
    </location>
</feature>
<dbReference type="RefSeq" id="XP_004335984.1">
    <property type="nucleotide sequence ID" value="XM_004335936.1"/>
</dbReference>
<proteinExistence type="inferred from homology"/>
<evidence type="ECO:0000256" key="6">
    <source>
        <dbReference type="ARBA" id="ARBA00022801"/>
    </source>
</evidence>
<dbReference type="SMART" id="SM00213">
    <property type="entry name" value="UBQ"/>
    <property type="match status" value="1"/>
</dbReference>
<keyword evidence="6" id="KW-0378">Hydrolase</keyword>
<dbReference type="InterPro" id="IPR016024">
    <property type="entry name" value="ARM-type_fold"/>
</dbReference>
<dbReference type="Pfam" id="PF25010">
    <property type="entry name" value="ARM_UBP24_USP9X-Y"/>
    <property type="match status" value="1"/>
</dbReference>
<dbReference type="Gene3D" id="3.90.70.10">
    <property type="entry name" value="Cysteine proteinases"/>
    <property type="match status" value="1"/>
</dbReference>
<evidence type="ECO:0000313" key="12">
    <source>
        <dbReference type="Proteomes" id="UP000011083"/>
    </source>
</evidence>
<dbReference type="Pfam" id="PF12030">
    <property type="entry name" value="DUF3517"/>
    <property type="match status" value="1"/>
</dbReference>
<evidence type="ECO:0000256" key="4">
    <source>
        <dbReference type="ARBA" id="ARBA00022670"/>
    </source>
</evidence>
<comment type="similarity">
    <text evidence="2">Belongs to the peptidase C19 family.</text>
</comment>
<dbReference type="InterPro" id="IPR000626">
    <property type="entry name" value="Ubiquitin-like_dom"/>
</dbReference>
<reference evidence="11 12" key="1">
    <citation type="journal article" date="2013" name="Genome Biol.">
        <title>Genome of Acanthamoeba castellanii highlights extensive lateral gene transfer and early evolution of tyrosine kinase signaling.</title>
        <authorList>
            <person name="Clarke M."/>
            <person name="Lohan A.J."/>
            <person name="Liu B."/>
            <person name="Lagkouvardos I."/>
            <person name="Roy S."/>
            <person name="Zafar N."/>
            <person name="Bertelli C."/>
            <person name="Schilde C."/>
            <person name="Kianianmomeni A."/>
            <person name="Burglin T.R."/>
            <person name="Frech C."/>
            <person name="Turcotte B."/>
            <person name="Kopec K.O."/>
            <person name="Synnott J.M."/>
            <person name="Choo C."/>
            <person name="Paponov I."/>
            <person name="Finkler A."/>
            <person name="Soon Heng Tan C."/>
            <person name="Hutchins A.P."/>
            <person name="Weinmeier T."/>
            <person name="Rattei T."/>
            <person name="Chu J.S."/>
            <person name="Gimenez G."/>
            <person name="Irimia M."/>
            <person name="Rigden D.J."/>
            <person name="Fitzpatrick D.A."/>
            <person name="Lorenzo-Morales J."/>
            <person name="Bateman A."/>
            <person name="Chiu C.H."/>
            <person name="Tang P."/>
            <person name="Hegemann P."/>
            <person name="Fromm H."/>
            <person name="Raoult D."/>
            <person name="Greub G."/>
            <person name="Miranda-Saavedra D."/>
            <person name="Chen N."/>
            <person name="Nash P."/>
            <person name="Ginger M.L."/>
            <person name="Horn M."/>
            <person name="Schaap P."/>
            <person name="Caler L."/>
            <person name="Loftus B."/>
        </authorList>
    </citation>
    <scope>NUCLEOTIDE SEQUENCE [LARGE SCALE GENOMIC DNA]</scope>
    <source>
        <strain evidence="11 12">Neff</strain>
    </source>
</reference>
<organism evidence="11 12">
    <name type="scientific">Acanthamoeba castellanii (strain ATCC 30010 / Neff)</name>
    <dbReference type="NCBI Taxonomy" id="1257118"/>
    <lineage>
        <taxon>Eukaryota</taxon>
        <taxon>Amoebozoa</taxon>
        <taxon>Discosea</taxon>
        <taxon>Longamoebia</taxon>
        <taxon>Centramoebida</taxon>
        <taxon>Acanthamoebidae</taxon>
        <taxon>Acanthamoeba</taxon>
    </lineage>
</organism>
<dbReference type="PROSITE" id="PS00973">
    <property type="entry name" value="USP_2"/>
    <property type="match status" value="1"/>
</dbReference>
<dbReference type="InterPro" id="IPR028889">
    <property type="entry name" value="USP"/>
</dbReference>
<dbReference type="GO" id="GO:0016579">
    <property type="term" value="P:protein deubiquitination"/>
    <property type="evidence" value="ECO:0007669"/>
    <property type="project" value="InterPro"/>
</dbReference>
<evidence type="ECO:0000259" key="10">
    <source>
        <dbReference type="PROSITE" id="PS50235"/>
    </source>
</evidence>
<dbReference type="CDD" id="cd17039">
    <property type="entry name" value="Ubl_ubiquitin_like"/>
    <property type="match status" value="1"/>
</dbReference>